<feature type="region of interest" description="Disordered" evidence="1">
    <location>
        <begin position="1"/>
        <end position="31"/>
    </location>
</feature>
<sequence length="92" mass="10396">EVPASETKKRLSTSPSRGRTSERVEGEDPNESTMKVAISYISAQVPLIALASMINPWQAHLGFDLRPSWSSRPKTINILPRDFLDFQRCKRP</sequence>
<protein>
    <submittedName>
        <fullName evidence="2">Uncharacterized protein</fullName>
    </submittedName>
</protein>
<name>A0A9I9CII6_CUCME</name>
<evidence type="ECO:0000256" key="1">
    <source>
        <dbReference type="SAM" id="MobiDB-lite"/>
    </source>
</evidence>
<dbReference type="EnsemblPlants" id="MELO3C004146.2.1">
    <property type="protein sequence ID" value="MELO3C004146.2.1"/>
    <property type="gene ID" value="MELO3C004146.2"/>
</dbReference>
<evidence type="ECO:0000313" key="2">
    <source>
        <dbReference type="EnsemblPlants" id="MELO3C004146.2.1"/>
    </source>
</evidence>
<dbReference type="Gramene" id="MELO3C004146.2.1">
    <property type="protein sequence ID" value="MELO3C004146.2.1"/>
    <property type="gene ID" value="MELO3C004146.2"/>
</dbReference>
<organism evidence="2">
    <name type="scientific">Cucumis melo</name>
    <name type="common">Muskmelon</name>
    <dbReference type="NCBI Taxonomy" id="3656"/>
    <lineage>
        <taxon>Eukaryota</taxon>
        <taxon>Viridiplantae</taxon>
        <taxon>Streptophyta</taxon>
        <taxon>Embryophyta</taxon>
        <taxon>Tracheophyta</taxon>
        <taxon>Spermatophyta</taxon>
        <taxon>Magnoliopsida</taxon>
        <taxon>eudicotyledons</taxon>
        <taxon>Gunneridae</taxon>
        <taxon>Pentapetalae</taxon>
        <taxon>rosids</taxon>
        <taxon>fabids</taxon>
        <taxon>Cucurbitales</taxon>
        <taxon>Cucurbitaceae</taxon>
        <taxon>Benincaseae</taxon>
        <taxon>Cucumis</taxon>
    </lineage>
</organism>
<accession>A0A9I9CII6</accession>
<reference evidence="2" key="1">
    <citation type="submission" date="2023-03" db="UniProtKB">
        <authorList>
            <consortium name="EnsemblPlants"/>
        </authorList>
    </citation>
    <scope>IDENTIFICATION</scope>
</reference>
<proteinExistence type="predicted"/>
<dbReference type="AlphaFoldDB" id="A0A9I9CII6"/>